<dbReference type="EMBL" id="JADKYB010000034">
    <property type="protein sequence ID" value="MBM9510314.1"/>
    <property type="molecule type" value="Genomic_DNA"/>
</dbReference>
<gene>
    <name evidence="2" type="ORF">ITX44_38300</name>
</gene>
<reference evidence="2 3" key="1">
    <citation type="submission" date="2021-01" db="EMBL/GenBank/DDBJ databases">
        <title>Streptomyces acididurans sp. nov., isolated from a peat swamp forest soil.</title>
        <authorList>
            <person name="Chantavorakit T."/>
            <person name="Duangmal K."/>
        </authorList>
    </citation>
    <scope>NUCLEOTIDE SEQUENCE [LARGE SCALE GENOMIC DNA]</scope>
    <source>
        <strain evidence="2 3">KK5PA1</strain>
    </source>
</reference>
<dbReference type="RefSeq" id="WP_205364124.1">
    <property type="nucleotide sequence ID" value="NZ_JADKYB010000034.1"/>
</dbReference>
<dbReference type="Proteomes" id="UP000749040">
    <property type="component" value="Unassembled WGS sequence"/>
</dbReference>
<organism evidence="2 3">
    <name type="scientific">Actinacidiphila acididurans</name>
    <dbReference type="NCBI Taxonomy" id="2784346"/>
    <lineage>
        <taxon>Bacteria</taxon>
        <taxon>Bacillati</taxon>
        <taxon>Actinomycetota</taxon>
        <taxon>Actinomycetes</taxon>
        <taxon>Kitasatosporales</taxon>
        <taxon>Streptomycetaceae</taxon>
        <taxon>Actinacidiphila</taxon>
    </lineage>
</organism>
<name>A0ABS2U3X8_9ACTN</name>
<comment type="caution">
    <text evidence="2">The sequence shown here is derived from an EMBL/GenBank/DDBJ whole genome shotgun (WGS) entry which is preliminary data.</text>
</comment>
<evidence type="ECO:0000313" key="2">
    <source>
        <dbReference type="EMBL" id="MBM9510314.1"/>
    </source>
</evidence>
<evidence type="ECO:0000313" key="3">
    <source>
        <dbReference type="Proteomes" id="UP000749040"/>
    </source>
</evidence>
<keyword evidence="3" id="KW-1185">Reference proteome</keyword>
<evidence type="ECO:0000256" key="1">
    <source>
        <dbReference type="SAM" id="MobiDB-lite"/>
    </source>
</evidence>
<protein>
    <submittedName>
        <fullName evidence="2">Uncharacterized protein</fullName>
    </submittedName>
</protein>
<feature type="region of interest" description="Disordered" evidence="1">
    <location>
        <begin position="49"/>
        <end position="69"/>
    </location>
</feature>
<accession>A0ABS2U3X8</accession>
<proteinExistence type="predicted"/>
<sequence>MDTDTPHPPVVVHPASSGGRRVVIRGHDVGRALRRGDVEEFLRRAGLEDPDIDDPRLVEWRGGDSDAWP</sequence>